<keyword evidence="3" id="KW-0696">RNA-directed RNA polymerase</keyword>
<evidence type="ECO:0000256" key="2">
    <source>
        <dbReference type="ARBA" id="ARBA00012494"/>
    </source>
</evidence>
<feature type="compositionally biased region" description="Polar residues" evidence="9">
    <location>
        <begin position="1444"/>
        <end position="1455"/>
    </location>
</feature>
<protein>
    <recommendedName>
        <fullName evidence="2">RNA-directed RNA polymerase</fullName>
        <ecNumber evidence="2">2.7.7.48</ecNumber>
    </recommendedName>
</protein>
<dbReference type="InterPro" id="IPR007855">
    <property type="entry name" value="RDRP"/>
</dbReference>
<keyword evidence="13" id="KW-1185">Reference proteome</keyword>
<dbReference type="Pfam" id="PF26253">
    <property type="entry name" value="RdRP_head"/>
    <property type="match status" value="1"/>
</dbReference>
<dbReference type="EC" id="2.7.7.48" evidence="2"/>
<dbReference type="CDD" id="cd00590">
    <property type="entry name" value="RRM_SF"/>
    <property type="match status" value="1"/>
</dbReference>
<dbReference type="EMBL" id="JANBVN010000204">
    <property type="protein sequence ID" value="KAJ9133337.1"/>
    <property type="molecule type" value="Genomic_DNA"/>
</dbReference>
<comment type="catalytic activity">
    <reaction evidence="8">
        <text>RNA(n) + a ribonucleoside 5'-triphosphate = RNA(n+1) + diphosphate</text>
        <dbReference type="Rhea" id="RHEA:21248"/>
        <dbReference type="Rhea" id="RHEA-COMP:14527"/>
        <dbReference type="Rhea" id="RHEA-COMP:17342"/>
        <dbReference type="ChEBI" id="CHEBI:33019"/>
        <dbReference type="ChEBI" id="CHEBI:61557"/>
        <dbReference type="ChEBI" id="CHEBI:140395"/>
        <dbReference type="EC" id="2.7.7.48"/>
    </reaction>
</comment>
<gene>
    <name evidence="12" type="ORF">NKR19_g9097</name>
</gene>
<proteinExistence type="inferred from homology"/>
<evidence type="ECO:0000256" key="8">
    <source>
        <dbReference type="ARBA" id="ARBA00048744"/>
    </source>
</evidence>
<feature type="compositionally biased region" description="Polar residues" evidence="9">
    <location>
        <begin position="1426"/>
        <end position="1437"/>
    </location>
</feature>
<accession>A0AA38RBT5</accession>
<feature type="region of interest" description="Disordered" evidence="9">
    <location>
        <begin position="1424"/>
        <end position="1482"/>
    </location>
</feature>
<comment type="similarity">
    <text evidence="1">Belongs to the RdRP family.</text>
</comment>
<dbReference type="Proteomes" id="UP001174691">
    <property type="component" value="Unassembled WGS sequence"/>
</dbReference>
<organism evidence="12 13">
    <name type="scientific">Coniochaeta hoffmannii</name>
    <dbReference type="NCBI Taxonomy" id="91930"/>
    <lineage>
        <taxon>Eukaryota</taxon>
        <taxon>Fungi</taxon>
        <taxon>Dikarya</taxon>
        <taxon>Ascomycota</taxon>
        <taxon>Pezizomycotina</taxon>
        <taxon>Sordariomycetes</taxon>
        <taxon>Sordariomycetidae</taxon>
        <taxon>Coniochaetales</taxon>
        <taxon>Coniochaetaceae</taxon>
        <taxon>Coniochaeta</taxon>
    </lineage>
</organism>
<evidence type="ECO:0000256" key="5">
    <source>
        <dbReference type="ARBA" id="ARBA00022695"/>
    </source>
</evidence>
<dbReference type="InterPro" id="IPR058752">
    <property type="entry name" value="RDRP_C_head"/>
</dbReference>
<reference evidence="12" key="1">
    <citation type="submission" date="2022-07" db="EMBL/GenBank/DDBJ databases">
        <title>Fungi with potential for degradation of polypropylene.</title>
        <authorList>
            <person name="Gostincar C."/>
        </authorList>
    </citation>
    <scope>NUCLEOTIDE SEQUENCE</scope>
    <source>
        <strain evidence="12">EXF-13287</strain>
    </source>
</reference>
<sequence length="1505" mass="170930">MAAQRGIGSGQLMATLAHDWSKYRNVLVTLSRVPENTSTWDLWSAFSPWGTIVFIDIDENAKGERTQIAKLRFDPPPKDPIQPRSTCQITIQQRKVWLTIEEVTPYPNDGAVRSPLSNQVPAQVVLKPSTLAFGIMVEPTKFMSMRSVRRAGVNDVLSLTVDFRQRKVKITFPVFFQDKDRPELPPLECSYRLEAKFDAIAKVSRVSNAETKAAVISFEYPPRFFRKKVDVERTHDPGRLNWSDMDMWARAVEITHDLEASKKTPASLENNRQHVDLGRWTTYRLDLDPKAQDQWRTIEQAMVDWNIKTVFENDMQFVPRAEALLWSMMESALPQSTQSTMELLASTERITLPFDVRYQLEVCISHNVIEGHSITRDFLLKLQALSAKKVQDQNRARLVLEYAADQKKRIYDPMSLFEDQGAMTFYPACTHIPPHCALMRKVTITPTRIYFHTPTLETTNRVIRHYGQLQDNFLRVSFMDELNNGRINGSDTVRDNELYTRAFRVLNNGVRMGRWHWQFLAFGNSQIRENGAFFFCEEEVVTCNSIREWMGRFTHIKVVAKYAARLGQCFSTTRLLGSIPAPTIVNIPDVERNGYCFTDGVGKISPILAKKIADEWKEDSVPSAFQFRMGGCKGVLVTWPEAKDIEVHVRKSQEKFSAEFKGLEIIRLSKYTTATLNRQTISILSCLGVPDQVFMDLLRQELRNYDRAMTDRAFACKLLRQYVDESQSSITIADMLDNGFMEANEPYCKAMLQLWRSFSIKYLKEKARIPVTDSAFVLGCIDETGTLKGHTNRKRRRDDKPVKELPEIFLQISDPNNRGDPKIITGICIVGRNPSLHPGDIRVVKAVDVPALRGLRDVVVFPMQGDRDIPGMCSGGDLDGDDFFVIWNKDLIPNEWFYTPMDFEPGPAKELDHVPTVQDLKVFFALYMKNNSLPLIAHAHLAHADFRDSGAKDPRCVELAKLHSKAVDYVKTGVPAEMEKKLQPKQYPHFMEKNAKKTYRSFKILGQMYDAVNRVHFQPHYETPFDSRILKRYTLDSEMLKKARHIKSQYDTALKRIMGQMEIRTEFEVLSAFVMSKPVVGTQFKQHETVRRETDALKQQFKDDCIEAAGGSREFKVLAPFVAAMYQVTHEEVQIALYESRAPHVLKNGTQGYRQIKPESMPLISFPWLFDGILGRIARGLSDAEQHARTAGGEAKEDAAAESMSMPSLNYEDLKKMEYARTSSGIVHRGQILRLFHHDDEDDDFIEEEEKKDKQQQQQRQQRNDFSRPVPDHRDRTLVVDLDAEMRPSQQLTARHSPPKRPVQDIRNKVNTGPSATFCEQPGTTNKPSSGKVQSRQQGDAAKTMITTSYSGNTGQSLLLPSPDEDLISFDSPPKRKQPVPAELNYATLSLMDMDLGYTGTRRPSVRKAVNTGGFIPVADLLAANGHSSGSRNSSDTIKAPSTRPMSVSAKSGSPTAKAMIEEKEETTKRNADDNDGDDEDLEVEEVIIEKKATASAFADLAKFA</sequence>
<feature type="compositionally biased region" description="Basic and acidic residues" evidence="9">
    <location>
        <begin position="1262"/>
        <end position="1278"/>
    </location>
</feature>
<evidence type="ECO:0000259" key="10">
    <source>
        <dbReference type="Pfam" id="PF05183"/>
    </source>
</evidence>
<dbReference type="GO" id="GO:0031380">
    <property type="term" value="C:nuclear RNA-directed RNA polymerase complex"/>
    <property type="evidence" value="ECO:0007669"/>
    <property type="project" value="TreeGrafter"/>
</dbReference>
<evidence type="ECO:0000256" key="6">
    <source>
        <dbReference type="ARBA" id="ARBA00022884"/>
    </source>
</evidence>
<evidence type="ECO:0000256" key="9">
    <source>
        <dbReference type="SAM" id="MobiDB-lite"/>
    </source>
</evidence>
<dbReference type="GO" id="GO:0003723">
    <property type="term" value="F:RNA binding"/>
    <property type="evidence" value="ECO:0007669"/>
    <property type="project" value="UniProtKB-KW"/>
</dbReference>
<evidence type="ECO:0000313" key="13">
    <source>
        <dbReference type="Proteomes" id="UP001174691"/>
    </source>
</evidence>
<evidence type="ECO:0000256" key="4">
    <source>
        <dbReference type="ARBA" id="ARBA00022679"/>
    </source>
</evidence>
<comment type="caution">
    <text evidence="12">The sequence shown here is derived from an EMBL/GenBank/DDBJ whole genome shotgun (WGS) entry which is preliminary data.</text>
</comment>
<evidence type="ECO:0000256" key="7">
    <source>
        <dbReference type="ARBA" id="ARBA00023158"/>
    </source>
</evidence>
<feature type="region of interest" description="Disordered" evidence="9">
    <location>
        <begin position="1247"/>
        <end position="1342"/>
    </location>
</feature>
<keyword evidence="4" id="KW-0808">Transferase</keyword>
<keyword evidence="7" id="KW-0943">RNA-mediated gene silencing</keyword>
<dbReference type="GO" id="GO:0030422">
    <property type="term" value="P:siRNA processing"/>
    <property type="evidence" value="ECO:0007669"/>
    <property type="project" value="TreeGrafter"/>
</dbReference>
<keyword evidence="6" id="KW-0694">RNA-binding</keyword>
<feature type="domain" description="RDRP core" evidence="10">
    <location>
        <begin position="444"/>
        <end position="1012"/>
    </location>
</feature>
<evidence type="ECO:0000256" key="1">
    <source>
        <dbReference type="ARBA" id="ARBA00005762"/>
    </source>
</evidence>
<dbReference type="InterPro" id="IPR057596">
    <property type="entry name" value="RDRP_core"/>
</dbReference>
<name>A0AA38RBT5_9PEZI</name>
<dbReference type="Pfam" id="PF05183">
    <property type="entry name" value="RdRP"/>
    <property type="match status" value="1"/>
</dbReference>
<feature type="compositionally biased region" description="Polar residues" evidence="9">
    <location>
        <begin position="1322"/>
        <end position="1338"/>
    </location>
</feature>
<evidence type="ECO:0000256" key="3">
    <source>
        <dbReference type="ARBA" id="ARBA00022484"/>
    </source>
</evidence>
<dbReference type="PANTHER" id="PTHR23079">
    <property type="entry name" value="RNA-DEPENDENT RNA POLYMERASE"/>
    <property type="match status" value="1"/>
</dbReference>
<feature type="domain" description="RDRP C-terminal head" evidence="11">
    <location>
        <begin position="1038"/>
        <end position="1177"/>
    </location>
</feature>
<dbReference type="PANTHER" id="PTHR23079:SF55">
    <property type="entry name" value="RNA-DIRECTED RNA POLYMERASE"/>
    <property type="match status" value="1"/>
</dbReference>
<evidence type="ECO:0000313" key="12">
    <source>
        <dbReference type="EMBL" id="KAJ9133337.1"/>
    </source>
</evidence>
<dbReference type="GO" id="GO:0003968">
    <property type="term" value="F:RNA-directed RNA polymerase activity"/>
    <property type="evidence" value="ECO:0007669"/>
    <property type="project" value="UniProtKB-KW"/>
</dbReference>
<keyword evidence="5" id="KW-0548">Nucleotidyltransferase</keyword>
<evidence type="ECO:0000259" key="11">
    <source>
        <dbReference type="Pfam" id="PF26253"/>
    </source>
</evidence>
<feature type="compositionally biased region" description="Basic and acidic residues" evidence="9">
    <location>
        <begin position="1460"/>
        <end position="1473"/>
    </location>
</feature>